<name>A0AAU7AYH7_9ACTN</name>
<dbReference type="Gene3D" id="3.40.30.10">
    <property type="entry name" value="Glutaredoxin"/>
    <property type="match status" value="1"/>
</dbReference>
<dbReference type="InterPro" id="IPR036249">
    <property type="entry name" value="Thioredoxin-like_sf"/>
</dbReference>
<dbReference type="AlphaFoldDB" id="A0AAU7AYH7"/>
<dbReference type="EMBL" id="CP114014">
    <property type="protein sequence ID" value="XAY06470.1"/>
    <property type="molecule type" value="Genomic_DNA"/>
</dbReference>
<reference evidence="2" key="1">
    <citation type="submission" date="2022-12" db="EMBL/GenBank/DDBJ databases">
        <title>Paraconexibacter alkalitolerans sp. nov. and Baekduia alba sp. nov., isolated from soil and emended description of the genera Paraconexibacter (Chun et al., 2020) and Baekduia (An et al., 2020).</title>
        <authorList>
            <person name="Vieira S."/>
            <person name="Huber K.J."/>
            <person name="Geppert A."/>
            <person name="Wolf J."/>
            <person name="Neumann-Schaal M."/>
            <person name="Muesken M."/>
            <person name="Overmann J."/>
        </authorList>
    </citation>
    <scope>NUCLEOTIDE SEQUENCE</scope>
    <source>
        <strain evidence="2">AEG42_29</strain>
    </source>
</reference>
<proteinExistence type="predicted"/>
<protein>
    <recommendedName>
        <fullName evidence="1">GST N-terminal domain-containing protein</fullName>
    </recommendedName>
</protein>
<evidence type="ECO:0000259" key="1">
    <source>
        <dbReference type="Pfam" id="PF13409"/>
    </source>
</evidence>
<dbReference type="InterPro" id="IPR004045">
    <property type="entry name" value="Glutathione_S-Trfase_N"/>
</dbReference>
<dbReference type="KEGG" id="parq:DSM112329_03341"/>
<accession>A0AAU7AYH7</accession>
<gene>
    <name evidence="2" type="ORF">DSM112329_03341</name>
</gene>
<sequence length="91" mass="10283">MAKVKLHRCSYTFLHVNADACWRMQKALEEQGVEYEIVKHGYGKSEKARKDVVALSGQKYVPVLEFPDGTVVREETDDMIAKLKAGQLPTT</sequence>
<feature type="domain" description="GST N-terminal" evidence="1">
    <location>
        <begin position="21"/>
        <end position="82"/>
    </location>
</feature>
<organism evidence="2">
    <name type="scientific">Paraconexibacter sp. AEG42_29</name>
    <dbReference type="NCBI Taxonomy" id="2997339"/>
    <lineage>
        <taxon>Bacteria</taxon>
        <taxon>Bacillati</taxon>
        <taxon>Actinomycetota</taxon>
        <taxon>Thermoleophilia</taxon>
        <taxon>Solirubrobacterales</taxon>
        <taxon>Paraconexibacteraceae</taxon>
        <taxon>Paraconexibacter</taxon>
    </lineage>
</organism>
<evidence type="ECO:0000313" key="2">
    <source>
        <dbReference type="EMBL" id="XAY06470.1"/>
    </source>
</evidence>
<dbReference type="RefSeq" id="WP_354697702.1">
    <property type="nucleotide sequence ID" value="NZ_CP114014.1"/>
</dbReference>
<dbReference type="SUPFAM" id="SSF52833">
    <property type="entry name" value="Thioredoxin-like"/>
    <property type="match status" value="1"/>
</dbReference>
<dbReference type="Pfam" id="PF13409">
    <property type="entry name" value="GST_N_2"/>
    <property type="match status" value="1"/>
</dbReference>